<dbReference type="Pfam" id="PF00990">
    <property type="entry name" value="GGDEF"/>
    <property type="match status" value="1"/>
</dbReference>
<dbReference type="PROSITE" id="PS50885">
    <property type="entry name" value="HAMP"/>
    <property type="match status" value="1"/>
</dbReference>
<keyword evidence="1" id="KW-0472">Membrane</keyword>
<name>A0ABX2T8L8_9PROT</name>
<dbReference type="InterPro" id="IPR003660">
    <property type="entry name" value="HAMP_dom"/>
</dbReference>
<reference evidence="4 5" key="1">
    <citation type="submission" date="2020-05" db="EMBL/GenBank/DDBJ databases">
        <title>Azospirillum oleiclasticum sp. nov, a nitrogen-fixing and heavy crude oil-emulsifying bacterium isolated from the crude oil of Yumen Oilfield.</title>
        <authorList>
            <person name="Wu D."/>
            <person name="Cai M."/>
            <person name="Zhang X."/>
        </authorList>
    </citation>
    <scope>NUCLEOTIDE SEQUENCE [LARGE SCALE GENOMIC DNA]</scope>
    <source>
        <strain evidence="4 5">ROY-1-1-2</strain>
    </source>
</reference>
<accession>A0ABX2T8L8</accession>
<keyword evidence="1" id="KW-1133">Transmembrane helix</keyword>
<dbReference type="InterPro" id="IPR043128">
    <property type="entry name" value="Rev_trsase/Diguanyl_cyclase"/>
</dbReference>
<evidence type="ECO:0000259" key="2">
    <source>
        <dbReference type="PROSITE" id="PS50885"/>
    </source>
</evidence>
<dbReference type="CDD" id="cd18774">
    <property type="entry name" value="PDC2_HK_sensor"/>
    <property type="match status" value="1"/>
</dbReference>
<dbReference type="Gene3D" id="3.30.450.20">
    <property type="entry name" value="PAS domain"/>
    <property type="match status" value="1"/>
</dbReference>
<organism evidence="4 5">
    <name type="scientific">Azospirillum oleiclasticum</name>
    <dbReference type="NCBI Taxonomy" id="2735135"/>
    <lineage>
        <taxon>Bacteria</taxon>
        <taxon>Pseudomonadati</taxon>
        <taxon>Pseudomonadota</taxon>
        <taxon>Alphaproteobacteria</taxon>
        <taxon>Rhodospirillales</taxon>
        <taxon>Azospirillaceae</taxon>
        <taxon>Azospirillum</taxon>
    </lineage>
</organism>
<dbReference type="CDD" id="cd18773">
    <property type="entry name" value="PDC1_HK_sensor"/>
    <property type="match status" value="1"/>
</dbReference>
<dbReference type="SUPFAM" id="SSF158472">
    <property type="entry name" value="HAMP domain-like"/>
    <property type="match status" value="1"/>
</dbReference>
<dbReference type="Gene3D" id="3.30.70.270">
    <property type="match status" value="1"/>
</dbReference>
<dbReference type="PANTHER" id="PTHR46663:SF2">
    <property type="entry name" value="GGDEF DOMAIN-CONTAINING PROTEIN"/>
    <property type="match status" value="1"/>
</dbReference>
<dbReference type="SMART" id="SM00267">
    <property type="entry name" value="GGDEF"/>
    <property type="match status" value="1"/>
</dbReference>
<dbReference type="Gene3D" id="6.10.340.10">
    <property type="match status" value="1"/>
</dbReference>
<comment type="caution">
    <text evidence="4">The sequence shown here is derived from an EMBL/GenBank/DDBJ whole genome shotgun (WGS) entry which is preliminary data.</text>
</comment>
<dbReference type="SMART" id="SM00304">
    <property type="entry name" value="HAMP"/>
    <property type="match status" value="1"/>
</dbReference>
<evidence type="ECO:0000256" key="1">
    <source>
        <dbReference type="SAM" id="Phobius"/>
    </source>
</evidence>
<proteinExistence type="predicted"/>
<gene>
    <name evidence="4" type="ORF">HND93_07725</name>
</gene>
<sequence length="546" mass="58686">MAIIAAKLRKRSRSIVVRLVLFAVLVVVIGTIVRILFLSDFLKGEIGTLSAAHQLSMATYVAGDVDEKIMARIALLQRLAMRLPPAIPAGSDTLRAWIRERQDSYPLFSLGLLVAFPDGRTVTSSRDLDDALAPAAGPPIDWFRATSAGETAIGRPFRGAGGEPLIALSVPVTGDDGGTVAVLAGIAALDAPGFLNLVQDNRIGRWGGFLLVSPRDRLFVAAGDPRMVLRDTPPPGVNPLHDRAMAGYRGTGVTVNAQGVEELSAIVSVPAAGWFLVARVPTDETFGAVDRLRRFISTVILLPVLVLMAVFALVLRRMLRPLTDAAGRMHQMALGRAPLEPLPVGRMDEVGELVFGFNHLLGKLREQEEALRESEARMAHMAHHDALTGLPNRAMFEDRLHQAIVRAERNGTAFALLYIDLNDFKPVNDAHGHAVGDELLRQVAQRLAGAVRRADTVARIGGDEFAILLMDQQNAGEAAAMVCEKCHAVLAMPIRVADLALTVGASIGGALYPVDASDADRLIAHADQAMYTAKRTFGRHTDKVTA</sequence>
<keyword evidence="5" id="KW-1185">Reference proteome</keyword>
<dbReference type="Pfam" id="PF00672">
    <property type="entry name" value="HAMP"/>
    <property type="match status" value="1"/>
</dbReference>
<dbReference type="InterPro" id="IPR029787">
    <property type="entry name" value="Nucleotide_cyclase"/>
</dbReference>
<dbReference type="PANTHER" id="PTHR46663">
    <property type="entry name" value="DIGUANYLATE CYCLASE DGCT-RELATED"/>
    <property type="match status" value="1"/>
</dbReference>
<feature type="domain" description="HAMP" evidence="2">
    <location>
        <begin position="316"/>
        <end position="369"/>
    </location>
</feature>
<protein>
    <submittedName>
        <fullName evidence="4">Diguanylate cyclase</fullName>
    </submittedName>
</protein>
<dbReference type="CDD" id="cd06225">
    <property type="entry name" value="HAMP"/>
    <property type="match status" value="1"/>
</dbReference>
<dbReference type="InterPro" id="IPR000160">
    <property type="entry name" value="GGDEF_dom"/>
</dbReference>
<dbReference type="SUPFAM" id="SSF55073">
    <property type="entry name" value="Nucleotide cyclase"/>
    <property type="match status" value="1"/>
</dbReference>
<dbReference type="EMBL" id="JABFDB010000003">
    <property type="protein sequence ID" value="NYZ19597.1"/>
    <property type="molecule type" value="Genomic_DNA"/>
</dbReference>
<evidence type="ECO:0000259" key="3">
    <source>
        <dbReference type="PROSITE" id="PS50887"/>
    </source>
</evidence>
<keyword evidence="1" id="KW-0812">Transmembrane</keyword>
<dbReference type="NCBIfam" id="TIGR00254">
    <property type="entry name" value="GGDEF"/>
    <property type="match status" value="1"/>
</dbReference>
<feature type="domain" description="GGDEF" evidence="3">
    <location>
        <begin position="412"/>
        <end position="546"/>
    </location>
</feature>
<feature type="transmembrane region" description="Helical" evidence="1">
    <location>
        <begin position="15"/>
        <end position="37"/>
    </location>
</feature>
<evidence type="ECO:0000313" key="4">
    <source>
        <dbReference type="EMBL" id="NYZ19597.1"/>
    </source>
</evidence>
<dbReference type="InterPro" id="IPR052163">
    <property type="entry name" value="DGC-Regulatory_Protein"/>
</dbReference>
<dbReference type="Proteomes" id="UP000584642">
    <property type="component" value="Unassembled WGS sequence"/>
</dbReference>
<feature type="transmembrane region" description="Helical" evidence="1">
    <location>
        <begin position="295"/>
        <end position="315"/>
    </location>
</feature>
<evidence type="ECO:0000313" key="5">
    <source>
        <dbReference type="Proteomes" id="UP000584642"/>
    </source>
</evidence>
<dbReference type="PROSITE" id="PS50887">
    <property type="entry name" value="GGDEF"/>
    <property type="match status" value="1"/>
</dbReference>
<dbReference type="CDD" id="cd01949">
    <property type="entry name" value="GGDEF"/>
    <property type="match status" value="1"/>
</dbReference>